<dbReference type="SMART" id="SM00499">
    <property type="entry name" value="AAI"/>
    <property type="match status" value="1"/>
</dbReference>
<feature type="signal peptide" evidence="6">
    <location>
        <begin position="1"/>
        <end position="23"/>
    </location>
</feature>
<keyword evidence="3" id="KW-1015">Disulfide bond</keyword>
<evidence type="ECO:0000259" key="7">
    <source>
        <dbReference type="SMART" id="SM00499"/>
    </source>
</evidence>
<evidence type="ECO:0000313" key="8">
    <source>
        <dbReference type="EMBL" id="RWR80894.1"/>
    </source>
</evidence>
<feature type="domain" description="Bifunctional inhibitor/plant lipid transfer protein/seed storage helical" evidence="7">
    <location>
        <begin position="28"/>
        <end position="102"/>
    </location>
</feature>
<evidence type="ECO:0000256" key="5">
    <source>
        <dbReference type="SAM" id="Phobius"/>
    </source>
</evidence>
<evidence type="ECO:0000256" key="1">
    <source>
        <dbReference type="ARBA" id="ARBA00009748"/>
    </source>
</evidence>
<reference evidence="8 9" key="1">
    <citation type="journal article" date="2019" name="Nat. Plants">
        <title>Stout camphor tree genome fills gaps in understanding of flowering plant genome evolution.</title>
        <authorList>
            <person name="Chaw S.M."/>
            <person name="Liu Y.C."/>
            <person name="Wu Y.W."/>
            <person name="Wang H.Y."/>
            <person name="Lin C.I."/>
            <person name="Wu C.S."/>
            <person name="Ke H.M."/>
            <person name="Chang L.Y."/>
            <person name="Hsu C.Y."/>
            <person name="Yang H.T."/>
            <person name="Sudianto E."/>
            <person name="Hsu M.H."/>
            <person name="Wu K.P."/>
            <person name="Wang L.N."/>
            <person name="Leebens-Mack J.H."/>
            <person name="Tsai I.J."/>
        </authorList>
    </citation>
    <scope>NUCLEOTIDE SEQUENCE [LARGE SCALE GENOMIC DNA]</scope>
    <source>
        <strain evidence="9">cv. Chaw 1501</strain>
        <tissue evidence="8">Young leaves</tissue>
    </source>
</reference>
<dbReference type="Proteomes" id="UP000283530">
    <property type="component" value="Unassembled WGS sequence"/>
</dbReference>
<keyword evidence="2 6" id="KW-0732">Signal</keyword>
<evidence type="ECO:0000256" key="6">
    <source>
        <dbReference type="SAM" id="SignalP"/>
    </source>
</evidence>
<gene>
    <name evidence="8" type="ORF">CKAN_00955400</name>
</gene>
<keyword evidence="4" id="KW-0325">Glycoprotein</keyword>
<dbReference type="PRINTS" id="PR00382">
    <property type="entry name" value="LIPIDTRNSFER"/>
</dbReference>
<dbReference type="GO" id="GO:0006869">
    <property type="term" value="P:lipid transport"/>
    <property type="evidence" value="ECO:0007669"/>
    <property type="project" value="InterPro"/>
</dbReference>
<feature type="transmembrane region" description="Helical" evidence="5">
    <location>
        <begin position="121"/>
        <end position="140"/>
    </location>
</feature>
<dbReference type="InterPro" id="IPR000528">
    <property type="entry name" value="Plant_nsLTP"/>
</dbReference>
<evidence type="ECO:0000256" key="2">
    <source>
        <dbReference type="ARBA" id="ARBA00022729"/>
    </source>
</evidence>
<dbReference type="Gene3D" id="1.10.110.10">
    <property type="entry name" value="Plant lipid-transfer and hydrophobic proteins"/>
    <property type="match status" value="1"/>
</dbReference>
<evidence type="ECO:0000256" key="4">
    <source>
        <dbReference type="ARBA" id="ARBA00023180"/>
    </source>
</evidence>
<dbReference type="OrthoDB" id="785217at2759"/>
<evidence type="ECO:0000256" key="3">
    <source>
        <dbReference type="ARBA" id="ARBA00023157"/>
    </source>
</evidence>
<comment type="similarity">
    <text evidence="1">Belongs to the plant LTP family.</text>
</comment>
<keyword evidence="5" id="KW-1133">Transmembrane helix</keyword>
<dbReference type="InterPro" id="IPR043325">
    <property type="entry name" value="LTSS"/>
</dbReference>
<keyword evidence="5" id="KW-0812">Transmembrane</keyword>
<accession>A0A443NQU8</accession>
<organism evidence="8 9">
    <name type="scientific">Cinnamomum micranthum f. kanehirae</name>
    <dbReference type="NCBI Taxonomy" id="337451"/>
    <lineage>
        <taxon>Eukaryota</taxon>
        <taxon>Viridiplantae</taxon>
        <taxon>Streptophyta</taxon>
        <taxon>Embryophyta</taxon>
        <taxon>Tracheophyta</taxon>
        <taxon>Spermatophyta</taxon>
        <taxon>Magnoliopsida</taxon>
        <taxon>Magnoliidae</taxon>
        <taxon>Laurales</taxon>
        <taxon>Lauraceae</taxon>
        <taxon>Cinnamomum</taxon>
    </lineage>
</organism>
<keyword evidence="5" id="KW-0472">Membrane</keyword>
<dbReference type="EMBL" id="QPKB01000003">
    <property type="protein sequence ID" value="RWR80894.1"/>
    <property type="molecule type" value="Genomic_DNA"/>
</dbReference>
<feature type="chain" id="PRO_5019104201" evidence="6">
    <location>
        <begin position="24"/>
        <end position="141"/>
    </location>
</feature>
<comment type="caution">
    <text evidence="8">The sequence shown here is derived from an EMBL/GenBank/DDBJ whole genome shotgun (WGS) entry which is preliminary data.</text>
</comment>
<dbReference type="Pfam" id="PF14368">
    <property type="entry name" value="LTP_2"/>
    <property type="match status" value="1"/>
</dbReference>
<dbReference type="AlphaFoldDB" id="A0A443NQU8"/>
<evidence type="ECO:0000313" key="9">
    <source>
        <dbReference type="Proteomes" id="UP000283530"/>
    </source>
</evidence>
<dbReference type="SUPFAM" id="SSF47699">
    <property type="entry name" value="Bifunctional inhibitor/lipid-transfer protein/seed storage 2S albumin"/>
    <property type="match status" value="1"/>
</dbReference>
<protein>
    <submittedName>
        <fullName evidence="8">Lipid transfer-like protein VAS</fullName>
    </submittedName>
</protein>
<keyword evidence="9" id="KW-1185">Reference proteome</keyword>
<proteinExistence type="inferred from homology"/>
<dbReference type="GO" id="GO:0008289">
    <property type="term" value="F:lipid binding"/>
    <property type="evidence" value="ECO:0007669"/>
    <property type="project" value="InterPro"/>
</dbReference>
<dbReference type="CDD" id="cd00010">
    <property type="entry name" value="AAI_LTSS"/>
    <property type="match status" value="1"/>
</dbReference>
<sequence length="141" mass="14928">MEKAWVWWCCLLAMAILAPESQAQDTTCMTQLIPCLNYLNSTSSRPSSDCCDPLRSVTKSNPQCLCNMISSNTAASGESSINVTQAMLLPSRCGVSINAATCAAASSPTTRTTESNSASKFLFVHASLAAVILTVIQVLCV</sequence>
<dbReference type="InterPro" id="IPR016140">
    <property type="entry name" value="Bifunc_inhib/LTP/seed_store"/>
</dbReference>
<name>A0A443NQU8_9MAGN</name>
<dbReference type="PANTHER" id="PTHR33044">
    <property type="entry name" value="BIFUNCTIONAL INHIBITOR/LIPID-TRANSFER PROTEIN/SEED STORAGE 2S ALBUMIN SUPERFAMILY PROTEIN-RELATED"/>
    <property type="match status" value="1"/>
</dbReference>
<dbReference type="InterPro" id="IPR036312">
    <property type="entry name" value="Bifun_inhib/LTP/seed_sf"/>
</dbReference>